<protein>
    <submittedName>
        <fullName evidence="2">Putative membrane protein</fullName>
    </submittedName>
</protein>
<dbReference type="KEGG" id="hsd:SD1D_0357"/>
<name>A0A0K8J349_9FIRM</name>
<organism evidence="2 3">
    <name type="scientific">Herbinix luporum</name>
    <dbReference type="NCBI Taxonomy" id="1679721"/>
    <lineage>
        <taxon>Bacteria</taxon>
        <taxon>Bacillati</taxon>
        <taxon>Bacillota</taxon>
        <taxon>Clostridia</taxon>
        <taxon>Lachnospirales</taxon>
        <taxon>Lachnospiraceae</taxon>
        <taxon>Herbinix</taxon>
    </lineage>
</organism>
<dbReference type="RefSeq" id="WP_058257333.1">
    <property type="nucleotide sequence ID" value="NZ_LN879430.1"/>
</dbReference>
<keyword evidence="1" id="KW-0472">Membrane</keyword>
<proteinExistence type="predicted"/>
<feature type="transmembrane region" description="Helical" evidence="1">
    <location>
        <begin position="12"/>
        <end position="31"/>
    </location>
</feature>
<accession>A0A0K8J349</accession>
<dbReference type="Proteomes" id="UP000196053">
    <property type="component" value="Chromosome I"/>
</dbReference>
<dbReference type="AlphaFoldDB" id="A0A0K8J349"/>
<keyword evidence="1" id="KW-0812">Transmembrane</keyword>
<evidence type="ECO:0000313" key="2">
    <source>
        <dbReference type="EMBL" id="CUH91910.1"/>
    </source>
</evidence>
<keyword evidence="3" id="KW-1185">Reference proteome</keyword>
<dbReference type="EMBL" id="LN879430">
    <property type="protein sequence ID" value="CUH91910.1"/>
    <property type="molecule type" value="Genomic_DNA"/>
</dbReference>
<reference evidence="3" key="1">
    <citation type="submission" date="2015-09" db="EMBL/GenBank/DDBJ databases">
        <authorList>
            <person name="Wibberg D."/>
        </authorList>
    </citation>
    <scope>NUCLEOTIDE SEQUENCE [LARGE SCALE GENOMIC DNA]</scope>
    <source>
        <strain evidence="3">SD1D</strain>
    </source>
</reference>
<evidence type="ECO:0000256" key="1">
    <source>
        <dbReference type="SAM" id="Phobius"/>
    </source>
</evidence>
<gene>
    <name evidence="2" type="ORF">SD1D_0357</name>
</gene>
<keyword evidence="1" id="KW-1133">Transmembrane helix</keyword>
<evidence type="ECO:0000313" key="3">
    <source>
        <dbReference type="Proteomes" id="UP000196053"/>
    </source>
</evidence>
<dbReference type="OrthoDB" id="2046987at2"/>
<sequence length="279" mass="31986">MKKSAGKLFATGFLKSFLFFVFFFAVSLLSYRLVVHFLDIEDGGYEEFIPPVEKQQPITEARLDDVSKHLIYCVDEDDGSIKKIVLEILDCKKVKLFYITIPIKTKLTLSDSLHSKLVLIKPSIPQFLKLSAITGYIPKEIAYEYGVLIIEELLNIQISYYSVVPSSLYETVFTGKNNINNSSEDGYPKEVFSDGFIEFLHSIDTETQLRSYIKDIYNMIYSNLSYEDKLNYMETYLKIQGKDIHFDLIAGTDSNSAYTIDYSKASMQLKSYMGDYIGE</sequence>